<dbReference type="RefSeq" id="WP_353439445.1">
    <property type="nucleotide sequence ID" value="NZ_CP099959.1"/>
</dbReference>
<feature type="coiled-coil region" evidence="3">
    <location>
        <begin position="93"/>
        <end position="127"/>
    </location>
</feature>
<keyword evidence="3" id="KW-0175">Coiled coil</keyword>
<dbReference type="PIRSF" id="PIRSF002094">
    <property type="entry name" value="OMP26_Skp"/>
    <property type="match status" value="1"/>
</dbReference>
<dbReference type="Pfam" id="PF03938">
    <property type="entry name" value="OmpH"/>
    <property type="match status" value="1"/>
</dbReference>
<sequence>MKRILMTNWAKLGTVTLLTLFGSMVQAQDAGARIAFVNAEKIFVESNMAKAAQSRLQNEFAKRQNEIRDGAQKIKATAEKLDRDAAVMPEAERIRKQRELADFDRDLQRKNRELNDDAAQRNAEERAKIAERASAALRQIAEQRKIDIIFQESPAYLNPRLDITDEVIKVLNNLK</sequence>
<dbReference type="GO" id="GO:0051082">
    <property type="term" value="F:unfolded protein binding"/>
    <property type="evidence" value="ECO:0007669"/>
    <property type="project" value="InterPro"/>
</dbReference>
<dbReference type="SMART" id="SM00935">
    <property type="entry name" value="OmpH"/>
    <property type="match status" value="1"/>
</dbReference>
<protein>
    <submittedName>
        <fullName evidence="5">OmpH family outer membrane protein</fullName>
    </submittedName>
</protein>
<dbReference type="PANTHER" id="PTHR35089">
    <property type="entry name" value="CHAPERONE PROTEIN SKP"/>
    <property type="match status" value="1"/>
</dbReference>
<evidence type="ECO:0000256" key="3">
    <source>
        <dbReference type="SAM" id="Coils"/>
    </source>
</evidence>
<name>A0AAU8A4B8_9BURK</name>
<reference evidence="5" key="1">
    <citation type="submission" date="2022-06" db="EMBL/GenBank/DDBJ databases">
        <title>New Polynucleobacter species.</title>
        <authorList>
            <person name="Hahn M.W."/>
        </authorList>
    </citation>
    <scope>NUCLEOTIDE SEQUENCE</scope>
    <source>
        <strain evidence="5">UK-FUSCHL-C3</strain>
    </source>
</reference>
<dbReference type="InterPro" id="IPR024930">
    <property type="entry name" value="Skp_dom_sf"/>
</dbReference>
<accession>A0AAU8A4B8</accession>
<dbReference type="InterPro" id="IPR005632">
    <property type="entry name" value="Chaperone_Skp"/>
</dbReference>
<dbReference type="Gene3D" id="3.30.910.20">
    <property type="entry name" value="Skp domain"/>
    <property type="match status" value="1"/>
</dbReference>
<dbReference type="SUPFAM" id="SSF111384">
    <property type="entry name" value="OmpH-like"/>
    <property type="match status" value="1"/>
</dbReference>
<dbReference type="GO" id="GO:0005829">
    <property type="term" value="C:cytosol"/>
    <property type="evidence" value="ECO:0007669"/>
    <property type="project" value="TreeGrafter"/>
</dbReference>
<proteinExistence type="inferred from homology"/>
<evidence type="ECO:0000313" key="5">
    <source>
        <dbReference type="EMBL" id="XCC58254.1"/>
    </source>
</evidence>
<comment type="similarity">
    <text evidence="2">Belongs to the skp family.</text>
</comment>
<organism evidence="5">
    <name type="scientific">Polynucleobacter sp. UK-FUSCHL-C3</name>
    <dbReference type="NCBI Taxonomy" id="2955208"/>
    <lineage>
        <taxon>Bacteria</taxon>
        <taxon>Pseudomonadati</taxon>
        <taxon>Pseudomonadota</taxon>
        <taxon>Betaproteobacteria</taxon>
        <taxon>Burkholderiales</taxon>
        <taxon>Burkholderiaceae</taxon>
        <taxon>Polynucleobacter</taxon>
    </lineage>
</organism>
<evidence type="ECO:0000256" key="1">
    <source>
        <dbReference type="ARBA" id="ARBA00022729"/>
    </source>
</evidence>
<dbReference type="PANTHER" id="PTHR35089:SF1">
    <property type="entry name" value="CHAPERONE PROTEIN SKP"/>
    <property type="match status" value="1"/>
</dbReference>
<dbReference type="GO" id="GO:0050821">
    <property type="term" value="P:protein stabilization"/>
    <property type="evidence" value="ECO:0007669"/>
    <property type="project" value="TreeGrafter"/>
</dbReference>
<dbReference type="EMBL" id="CP099959">
    <property type="protein sequence ID" value="XCC58254.1"/>
    <property type="molecule type" value="Genomic_DNA"/>
</dbReference>
<feature type="chain" id="PRO_5043885310" evidence="4">
    <location>
        <begin position="28"/>
        <end position="175"/>
    </location>
</feature>
<evidence type="ECO:0000256" key="2">
    <source>
        <dbReference type="PIRNR" id="PIRNR002094"/>
    </source>
</evidence>
<gene>
    <name evidence="5" type="ORF">NKE59_02905</name>
</gene>
<feature type="signal peptide" evidence="4">
    <location>
        <begin position="1"/>
        <end position="27"/>
    </location>
</feature>
<evidence type="ECO:0000256" key="4">
    <source>
        <dbReference type="SAM" id="SignalP"/>
    </source>
</evidence>
<keyword evidence="1 4" id="KW-0732">Signal</keyword>
<dbReference type="AlphaFoldDB" id="A0AAU8A4B8"/>